<keyword evidence="6" id="KW-1185">Reference proteome</keyword>
<proteinExistence type="inferred from homology"/>
<dbReference type="PANTHER" id="PTHR43669">
    <property type="entry name" value="5-KETO-D-GLUCONATE 5-REDUCTASE"/>
    <property type="match status" value="1"/>
</dbReference>
<dbReference type="PROSITE" id="PS00061">
    <property type="entry name" value="ADH_SHORT"/>
    <property type="match status" value="1"/>
</dbReference>
<dbReference type="PRINTS" id="PR00081">
    <property type="entry name" value="GDHRDH"/>
</dbReference>
<dbReference type="GO" id="GO:0016491">
    <property type="term" value="F:oxidoreductase activity"/>
    <property type="evidence" value="ECO:0007669"/>
    <property type="project" value="UniProtKB-KW"/>
</dbReference>
<dbReference type="InterPro" id="IPR057326">
    <property type="entry name" value="KR_dom"/>
</dbReference>
<name>A0A2I2KU58_9ACTN</name>
<gene>
    <name evidence="5" type="ORF">FRACA_3060002</name>
</gene>
<dbReference type="EMBL" id="FZMO01000231">
    <property type="protein sequence ID" value="SNQ49197.1"/>
    <property type="molecule type" value="Genomic_DNA"/>
</dbReference>
<dbReference type="InterPro" id="IPR036291">
    <property type="entry name" value="NAD(P)-bd_dom_sf"/>
</dbReference>
<dbReference type="PRINTS" id="PR00080">
    <property type="entry name" value="SDRFAMILY"/>
</dbReference>
<reference evidence="5 6" key="1">
    <citation type="submission" date="2017-06" db="EMBL/GenBank/DDBJ databases">
        <authorList>
            <person name="Kim H.J."/>
            <person name="Triplett B.A."/>
        </authorList>
    </citation>
    <scope>NUCLEOTIDE SEQUENCE [LARGE SCALE GENOMIC DNA]</scope>
    <source>
        <strain evidence="5">FRACA_ARgP5</strain>
    </source>
</reference>
<feature type="domain" description="Ketoreductase" evidence="4">
    <location>
        <begin position="21"/>
        <end position="190"/>
    </location>
</feature>
<dbReference type="Pfam" id="PF00106">
    <property type="entry name" value="adh_short"/>
    <property type="match status" value="1"/>
</dbReference>
<dbReference type="RefSeq" id="WP_101832738.1">
    <property type="nucleotide sequence ID" value="NZ_FZMO01000231.1"/>
</dbReference>
<dbReference type="InterPro" id="IPR002347">
    <property type="entry name" value="SDR_fam"/>
</dbReference>
<dbReference type="Proteomes" id="UP000234331">
    <property type="component" value="Unassembled WGS sequence"/>
</dbReference>
<evidence type="ECO:0000313" key="5">
    <source>
        <dbReference type="EMBL" id="SNQ49197.1"/>
    </source>
</evidence>
<evidence type="ECO:0000259" key="4">
    <source>
        <dbReference type="SMART" id="SM00822"/>
    </source>
</evidence>
<protein>
    <submittedName>
        <fullName evidence="5">Short-chain dehydrogenase</fullName>
    </submittedName>
</protein>
<accession>A0A2I2KU58</accession>
<dbReference type="CDD" id="cd05233">
    <property type="entry name" value="SDR_c"/>
    <property type="match status" value="1"/>
</dbReference>
<dbReference type="OrthoDB" id="4380821at2"/>
<dbReference type="InterPro" id="IPR020904">
    <property type="entry name" value="Sc_DH/Rdtase_CS"/>
</dbReference>
<dbReference type="AlphaFoldDB" id="A0A2I2KU58"/>
<dbReference type="PANTHER" id="PTHR43669:SF3">
    <property type="entry name" value="ALCOHOL DEHYDROGENASE, PUTATIVE (AFU_ORTHOLOGUE AFUA_3G03445)-RELATED"/>
    <property type="match status" value="1"/>
</dbReference>
<keyword evidence="2" id="KW-0560">Oxidoreductase</keyword>
<dbReference type="SMART" id="SM00822">
    <property type="entry name" value="PKS_KR"/>
    <property type="match status" value="1"/>
</dbReference>
<dbReference type="SUPFAM" id="SSF51735">
    <property type="entry name" value="NAD(P)-binding Rossmann-fold domains"/>
    <property type="match status" value="1"/>
</dbReference>
<evidence type="ECO:0000256" key="3">
    <source>
        <dbReference type="RuleBase" id="RU000363"/>
    </source>
</evidence>
<comment type="similarity">
    <text evidence="1 3">Belongs to the short-chain dehydrogenases/reductases (SDR) family.</text>
</comment>
<organism evidence="5 6">
    <name type="scientific">Frankia canadensis</name>
    <dbReference type="NCBI Taxonomy" id="1836972"/>
    <lineage>
        <taxon>Bacteria</taxon>
        <taxon>Bacillati</taxon>
        <taxon>Actinomycetota</taxon>
        <taxon>Actinomycetes</taxon>
        <taxon>Frankiales</taxon>
        <taxon>Frankiaceae</taxon>
        <taxon>Frankia</taxon>
    </lineage>
</organism>
<evidence type="ECO:0000256" key="2">
    <source>
        <dbReference type="ARBA" id="ARBA00023002"/>
    </source>
</evidence>
<dbReference type="Gene3D" id="3.40.50.720">
    <property type="entry name" value="NAD(P)-binding Rossmann-like Domain"/>
    <property type="match status" value="1"/>
</dbReference>
<sequence length="263" mass="26764">MATGPGPATERLTDSGRLTGKVALVTGAGQGIGRGIALALAREGAAVALAGRTVAKCEAVVAEIDAFGGRALALACDASERAQVDAAVGAAVSAFGGLDALVNNAATSVQGPLAELTEADVDDCWRNGALATFHGMQAALPHLRARGGGSIVNFGSNTAITGVSTFGAYAMAKEAIRGLSRVAAREWGRYNIRVNVVVPNALSPSAETFAREHPDHFARMQQALTLRRVGDPEADIGRAVVALVSDDLAYLTADTLMLTGGGI</sequence>
<dbReference type="FunFam" id="3.40.50.720:FF:000084">
    <property type="entry name" value="Short-chain dehydrogenase reductase"/>
    <property type="match status" value="1"/>
</dbReference>
<evidence type="ECO:0000313" key="6">
    <source>
        <dbReference type="Proteomes" id="UP000234331"/>
    </source>
</evidence>
<evidence type="ECO:0000256" key="1">
    <source>
        <dbReference type="ARBA" id="ARBA00006484"/>
    </source>
</evidence>